<dbReference type="Gene3D" id="2.60.120.650">
    <property type="entry name" value="Cupin"/>
    <property type="match status" value="1"/>
</dbReference>
<dbReference type="PROSITE" id="PS51184">
    <property type="entry name" value="JMJC"/>
    <property type="match status" value="1"/>
</dbReference>
<feature type="compositionally biased region" description="Low complexity" evidence="1">
    <location>
        <begin position="121"/>
        <end position="152"/>
    </location>
</feature>
<protein>
    <recommendedName>
        <fullName evidence="2">JmjC domain-containing protein</fullName>
    </recommendedName>
</protein>
<sequence>MEVGFESFIESIMGPESDKAGLARISLPHKYWSKAGISHDESARGPSWQKGEHLGDMEIASPIKQAAAGKGGVYEFEMITHRKLTVAEFRDIADKYKAEQLGKMQPQRGVLSPSPPSPLALEVSSTTSSSSSGVESESPPSSPSSGSSSLSPHNPSDDELDEMGRHYWRSLGPMMNEPIYGADFEGSLYNGEAASGWNVDKVSEEVRIVTFRPFRSARVRIVTFRPFRSARLDTCLQLLMSDRNDNVALPGVTSAYLYFGMWGATFAAHTEDMNLLSINILHAGEPKYWYSISAKDSSRYEALAASYFPEEANECPDFLRHKKYLLSPSILKNAGISVTRTIQRAGDAIITMPNAYHWGFNTGFNVAESTNFAVPEWIPSGRSASVCMCVPFSVRIGMDRFEALLEKFDDDPENGGSYVSWARMKATNKRVKEEKRAKKPLNGDEQDPPSLEKWKSKKSNIVLVAKLDRLTERRKAASSKKKSPNQKQTQKKKPQYSSYVWKVADHPRGEIKPGTSVLCMLPAMDLDGDSKSVVEAQNTDSVETTVMKSIISEGLGSMWFEGKIDEVLDEHVRIHFQSLKKDEDVWMEANNEGLMLDGGAVDTKELKAAFENRECQKNPQGERPKAVKTAKKRAVKNEKMSRPKKKIVKVTTTTTTSKNSGGRKDERIQILGEETKGWLTIRYNYPSNNIAGSYNLKEVVYSIFYYHQQSGIRVKSKDELKHIVGELAKDRSGDLTVEEVVRAKEAEGHITNSRGRVIKPKSQYDDVEQDISKYIKLSVRNALEEEVRNATIMCVIQLRW</sequence>
<evidence type="ECO:0000313" key="4">
    <source>
        <dbReference type="Proteomes" id="UP001162640"/>
    </source>
</evidence>
<comment type="caution">
    <text evidence="3">The sequence shown here is derived from an EMBL/GenBank/DDBJ whole genome shotgun (WGS) entry which is preliminary data.</text>
</comment>
<dbReference type="GO" id="GO:0000785">
    <property type="term" value="C:chromatin"/>
    <property type="evidence" value="ECO:0007669"/>
    <property type="project" value="TreeGrafter"/>
</dbReference>
<accession>A0A9W6ZF02</accession>
<feature type="compositionally biased region" description="Basic residues" evidence="1">
    <location>
        <begin position="476"/>
        <end position="494"/>
    </location>
</feature>
<organism evidence="3 4">
    <name type="scientific">Triparma laevis f. inornata</name>
    <dbReference type="NCBI Taxonomy" id="1714386"/>
    <lineage>
        <taxon>Eukaryota</taxon>
        <taxon>Sar</taxon>
        <taxon>Stramenopiles</taxon>
        <taxon>Ochrophyta</taxon>
        <taxon>Bolidophyceae</taxon>
        <taxon>Parmales</taxon>
        <taxon>Triparmaceae</taxon>
        <taxon>Triparma</taxon>
    </lineage>
</organism>
<evidence type="ECO:0000259" key="2">
    <source>
        <dbReference type="PROSITE" id="PS51184"/>
    </source>
</evidence>
<reference evidence="4" key="1">
    <citation type="journal article" date="2023" name="Commun. Biol.">
        <title>Genome analysis of Parmales, the sister group of diatoms, reveals the evolutionary specialization of diatoms from phago-mixotrophs to photoautotrophs.</title>
        <authorList>
            <person name="Ban H."/>
            <person name="Sato S."/>
            <person name="Yoshikawa S."/>
            <person name="Yamada K."/>
            <person name="Nakamura Y."/>
            <person name="Ichinomiya M."/>
            <person name="Sato N."/>
            <person name="Blanc-Mathieu R."/>
            <person name="Endo H."/>
            <person name="Kuwata A."/>
            <person name="Ogata H."/>
        </authorList>
    </citation>
    <scope>NUCLEOTIDE SEQUENCE [LARGE SCALE GENOMIC DNA]</scope>
</reference>
<feature type="region of interest" description="Disordered" evidence="1">
    <location>
        <begin position="430"/>
        <end position="453"/>
    </location>
</feature>
<dbReference type="InterPro" id="IPR003347">
    <property type="entry name" value="JmjC_dom"/>
</dbReference>
<proteinExistence type="predicted"/>
<dbReference type="GO" id="GO:0005634">
    <property type="term" value="C:nucleus"/>
    <property type="evidence" value="ECO:0007669"/>
    <property type="project" value="TreeGrafter"/>
</dbReference>
<gene>
    <name evidence="3" type="ORF">TL16_g00906</name>
</gene>
<dbReference type="AlphaFoldDB" id="A0A9W6ZF02"/>
<feature type="domain" description="JmjC" evidence="2">
    <location>
        <begin position="214"/>
        <end position="389"/>
    </location>
</feature>
<feature type="region of interest" description="Disordered" evidence="1">
    <location>
        <begin position="473"/>
        <end position="496"/>
    </location>
</feature>
<dbReference type="SMART" id="SM00558">
    <property type="entry name" value="JmjC"/>
    <property type="match status" value="1"/>
</dbReference>
<dbReference type="SUPFAM" id="SSF51197">
    <property type="entry name" value="Clavaminate synthase-like"/>
    <property type="match status" value="1"/>
</dbReference>
<dbReference type="Pfam" id="PF02373">
    <property type="entry name" value="JmjC"/>
    <property type="match status" value="1"/>
</dbReference>
<dbReference type="GO" id="GO:0032454">
    <property type="term" value="F:histone H3K9 demethylase activity"/>
    <property type="evidence" value="ECO:0007669"/>
    <property type="project" value="TreeGrafter"/>
</dbReference>
<evidence type="ECO:0000313" key="3">
    <source>
        <dbReference type="EMBL" id="GMH50936.1"/>
    </source>
</evidence>
<name>A0A9W6ZF02_9STRA</name>
<dbReference type="PANTHER" id="PTHR10694:SF7">
    <property type="entry name" value="[HISTONE H3]-TRIMETHYL-L-LYSINE(9) DEMETHYLASE"/>
    <property type="match status" value="1"/>
</dbReference>
<feature type="region of interest" description="Disordered" evidence="1">
    <location>
        <begin position="103"/>
        <end position="161"/>
    </location>
</feature>
<dbReference type="GO" id="GO:0010468">
    <property type="term" value="P:regulation of gene expression"/>
    <property type="evidence" value="ECO:0007669"/>
    <property type="project" value="TreeGrafter"/>
</dbReference>
<evidence type="ECO:0000256" key="1">
    <source>
        <dbReference type="SAM" id="MobiDB-lite"/>
    </source>
</evidence>
<dbReference type="PANTHER" id="PTHR10694">
    <property type="entry name" value="LYSINE-SPECIFIC DEMETHYLASE"/>
    <property type="match status" value="1"/>
</dbReference>
<dbReference type="Proteomes" id="UP001162640">
    <property type="component" value="Unassembled WGS sequence"/>
</dbReference>
<dbReference type="EMBL" id="BLQM01000018">
    <property type="protein sequence ID" value="GMH50936.1"/>
    <property type="molecule type" value="Genomic_DNA"/>
</dbReference>
<dbReference type="GO" id="GO:0051864">
    <property type="term" value="F:histone H3K36 demethylase activity"/>
    <property type="evidence" value="ECO:0007669"/>
    <property type="project" value="TreeGrafter"/>
</dbReference>